<gene>
    <name evidence="2" type="ORF">KE626_02025</name>
</gene>
<keyword evidence="3" id="KW-1185">Reference proteome</keyword>
<keyword evidence="1" id="KW-0472">Membrane</keyword>
<evidence type="ECO:0000256" key="1">
    <source>
        <dbReference type="SAM" id="Phobius"/>
    </source>
</evidence>
<dbReference type="RefSeq" id="WP_211971212.1">
    <property type="nucleotide sequence ID" value="NZ_CBFHAM010000021.1"/>
</dbReference>
<keyword evidence="1" id="KW-0812">Transmembrane</keyword>
<dbReference type="Proteomes" id="UP000676386">
    <property type="component" value="Unassembled WGS sequence"/>
</dbReference>
<evidence type="ECO:0000313" key="3">
    <source>
        <dbReference type="Proteomes" id="UP000676386"/>
    </source>
</evidence>
<protein>
    <submittedName>
        <fullName evidence="2">Uncharacterized protein</fullName>
    </submittedName>
</protein>
<organism evidence="2 3">
    <name type="scientific">Chitinophaga hostae</name>
    <dbReference type="NCBI Taxonomy" id="2831022"/>
    <lineage>
        <taxon>Bacteria</taxon>
        <taxon>Pseudomonadati</taxon>
        <taxon>Bacteroidota</taxon>
        <taxon>Chitinophagia</taxon>
        <taxon>Chitinophagales</taxon>
        <taxon>Chitinophagaceae</taxon>
        <taxon>Chitinophaga</taxon>
    </lineage>
</organism>
<keyword evidence="1" id="KW-1133">Transmembrane helix</keyword>
<reference evidence="2 3" key="1">
    <citation type="submission" date="2021-04" db="EMBL/GenBank/DDBJ databases">
        <title>Chitinophaga sp. nov., isolated from the rhizosphere soil.</title>
        <authorList>
            <person name="He S."/>
        </authorList>
    </citation>
    <scope>NUCLEOTIDE SEQUENCE [LARGE SCALE GENOMIC DNA]</scope>
    <source>
        <strain evidence="2 3">2R12</strain>
    </source>
</reference>
<accession>A0ABS5ITL0</accession>
<evidence type="ECO:0000313" key="2">
    <source>
        <dbReference type="EMBL" id="MBS0026076.1"/>
    </source>
</evidence>
<proteinExistence type="predicted"/>
<feature type="transmembrane region" description="Helical" evidence="1">
    <location>
        <begin position="35"/>
        <end position="59"/>
    </location>
</feature>
<sequence length="85" mass="9909">MKKIAVVLVLAGVILAILAQYALTNDWMWFKVFHTLGFVGYIFIISGLAYFSLWFIHLLSRGEKNRIKRYYHRQQDDSVANTAQQ</sequence>
<dbReference type="EMBL" id="JAGTXB010000001">
    <property type="protein sequence ID" value="MBS0026076.1"/>
    <property type="molecule type" value="Genomic_DNA"/>
</dbReference>
<comment type="caution">
    <text evidence="2">The sequence shown here is derived from an EMBL/GenBank/DDBJ whole genome shotgun (WGS) entry which is preliminary data.</text>
</comment>
<name>A0ABS5ITL0_9BACT</name>